<dbReference type="PROSITE" id="PS50827">
    <property type="entry name" value="DDT"/>
    <property type="match status" value="1"/>
</dbReference>
<dbReference type="Pfam" id="PF03155">
    <property type="entry name" value="Alg6_Alg8"/>
    <property type="match status" value="2"/>
</dbReference>
<feature type="compositionally biased region" description="Basic and acidic residues" evidence="14">
    <location>
        <begin position="1038"/>
        <end position="1075"/>
    </location>
</feature>
<dbReference type="InterPro" id="IPR018501">
    <property type="entry name" value="DDT_dom"/>
</dbReference>
<dbReference type="PANTHER" id="PTHR32075:SF6">
    <property type="entry name" value="ISWI CHROMATIN-REMODELING COMPLEX SUBUNIT YPL216W-RELATED"/>
    <property type="match status" value="1"/>
</dbReference>
<evidence type="ECO:0000256" key="3">
    <source>
        <dbReference type="ARBA" id="ARBA00004922"/>
    </source>
</evidence>
<feature type="transmembrane region" description="Helical" evidence="15">
    <location>
        <begin position="287"/>
        <end position="305"/>
    </location>
</feature>
<dbReference type="RefSeq" id="XP_037153784.1">
    <property type="nucleotide sequence ID" value="XM_037300967.1"/>
</dbReference>
<gene>
    <name evidence="18" type="ORF">HO133_010111</name>
</gene>
<dbReference type="InterPro" id="IPR004856">
    <property type="entry name" value="Glyco_trans_ALG6/ALG8"/>
</dbReference>
<evidence type="ECO:0000256" key="15">
    <source>
        <dbReference type="SAM" id="Phobius"/>
    </source>
</evidence>
<feature type="region of interest" description="Disordered" evidence="14">
    <location>
        <begin position="983"/>
        <end position="1075"/>
    </location>
</feature>
<sequence>MADLYPSITQTAVLATALKVLLWPAYKSTDFEVHRNWLAITNSLPVKDWYYETTSEWTLDYPPFFAYFEWLLSQAAYYVDPAMLEIDNLQYQNWQTYNGFLYGILILSMVSARKQSTMLLGGLLFAALLCFKHIYLYLAPAYFMYLLRAYCLSQKSMFRIRFGNCVKLASGLVSIFGAAFGPFWYLAQEDQVLSRLFPFSRGLCHAYWAPNVWAMYSFTDRVLIYVAPKVGLPVDQAALNSVTRGLVGDSSFAVLPNISPKTTFLLTLFFQTLCLVKLFFQPTWETFVGAVTLCGYASFLFGWHVHEKAILLGRFLFRLSDRMVLFKRKPVQYAALPTYITDDSEVWSIEETGEVFTSYEEYLKRIDYYKQKRFVCEITGHSGLSFKEALRSELDASDEVDDEFPDALREPILRKVQFQQISRIDNLVDYTYEEFKRDFYPGEIVTITLGEDRFTGFIREKTKFPELARPDGTLERKAYARYFCYLDERQGEEALVDEDQIARERKTFTKQRLRSFLKNSVTREAWTGAPWLVKPRLAEEYRITTTIPDWLTHDHQSKQRKINPSSGKKGEYEGLTLNLYGARHSLPLLKPKGSKGKNAQDDMQRWRQEQYAEYQRSTVSNPDFRIAPQGQPTQFNQFQAGPPHGFRMVQGFQPIAAKGQPKPTPPPPPPKYPIEDLEIPPVRDGTHRPPLKFLSESTPSLNRVSEGAGSGIAMESVGLLLETWDTLNVYCEVFQLDSFTFDDYVEALRITSEDVHCELLVEIHCAVLKKLVNDSNDKNGQVQISLPYQVESEEEESVQESSAQPSPTPEPEIKPPARSTRGSLAKSEAAELKQAANGNEASPANVKVHRAVEMDHSMRGYDWKMRLRKRDFSSGHWVVIVVGLLNQLSSSPRLTESCNEILRHLAPLDKDATPEIASAQYQTLDINLRTRILQILCMKSVETKAIRQYMEDCSAQMTEHRKEKNEVQRSRKAAVEELRVLHEERKTLQPESISASPPAELEELSELKMEPDEEEPADEDEVMDSDEEEPHQGRTLRRANDRAAARKKKQREEKERKETAQAEKAKKPSKQEKQYDKVLKKIEEVKEKIKEFEEEVHTLENDLREADCPRTRVLGKDRFWNRYYWMERNAMPYAGLPDSSTADAGYANGCLWVQGPDDLEREGFIELSPAENEQYRRAFQMTVPERKMIEEGDTHTFTARQWGYYDDPDRFDMLIGWLDVRGVRELKLRKELQAQREKICLHMTKRHEYLSMDEKKSEASEPTTRVSTRTKTYVDSTGHRCLAWKNNTAITEIGHLHSEPKPPAYKKQKGVAQKKALIVEEEEPRQTRATNRQGKVPTRQGTRYNF</sequence>
<dbReference type="GO" id="GO:0005634">
    <property type="term" value="C:nucleus"/>
    <property type="evidence" value="ECO:0007669"/>
    <property type="project" value="UniProtKB-SubCell"/>
</dbReference>
<keyword evidence="11 15" id="KW-0472">Membrane</keyword>
<dbReference type="GeneID" id="59338503"/>
<feature type="compositionally biased region" description="Polar residues" evidence="14">
    <location>
        <begin position="1260"/>
        <end position="1271"/>
    </location>
</feature>
<proteinExistence type="inferred from homology"/>
<dbReference type="InterPro" id="IPR028942">
    <property type="entry name" value="WHIM1_dom"/>
</dbReference>
<dbReference type="Pfam" id="PF10537">
    <property type="entry name" value="WAC_Acf1_DNA_bd"/>
    <property type="match status" value="1"/>
</dbReference>
<evidence type="ECO:0000256" key="5">
    <source>
        <dbReference type="ARBA" id="ARBA00022676"/>
    </source>
</evidence>
<feature type="compositionally biased region" description="Acidic residues" evidence="14">
    <location>
        <begin position="1011"/>
        <end position="1029"/>
    </location>
</feature>
<feature type="domain" description="WAC" evidence="17">
    <location>
        <begin position="344"/>
        <end position="451"/>
    </location>
</feature>
<feature type="domain" description="DDT" evidence="16">
    <location>
        <begin position="714"/>
        <end position="777"/>
    </location>
</feature>
<organism evidence="18 19">
    <name type="scientific">Letharia lupina</name>
    <dbReference type="NCBI Taxonomy" id="560253"/>
    <lineage>
        <taxon>Eukaryota</taxon>
        <taxon>Fungi</taxon>
        <taxon>Dikarya</taxon>
        <taxon>Ascomycota</taxon>
        <taxon>Pezizomycotina</taxon>
        <taxon>Lecanoromycetes</taxon>
        <taxon>OSLEUM clade</taxon>
        <taxon>Lecanoromycetidae</taxon>
        <taxon>Lecanorales</taxon>
        <taxon>Lecanorineae</taxon>
        <taxon>Parmeliaceae</taxon>
        <taxon>Letharia</taxon>
    </lineage>
</organism>
<dbReference type="PANTHER" id="PTHR32075">
    <property type="entry name" value="ISWI CHROMATIN-REMODELING COMPLEX SUBUNIT YPL216W-RELATED"/>
    <property type="match status" value="1"/>
</dbReference>
<dbReference type="GO" id="GO:0000785">
    <property type="term" value="C:chromatin"/>
    <property type="evidence" value="ECO:0007669"/>
    <property type="project" value="UniProtKB-ARBA"/>
</dbReference>
<evidence type="ECO:0000256" key="11">
    <source>
        <dbReference type="ARBA" id="ARBA00023136"/>
    </source>
</evidence>
<feature type="region of interest" description="Disordered" evidence="14">
    <location>
        <begin position="1251"/>
        <end position="1271"/>
    </location>
</feature>
<dbReference type="InterPro" id="IPR028941">
    <property type="entry name" value="WHIM2_dom"/>
</dbReference>
<dbReference type="Pfam" id="PF15613">
    <property type="entry name" value="WSD"/>
    <property type="match status" value="1"/>
</dbReference>
<evidence type="ECO:0000256" key="10">
    <source>
        <dbReference type="ARBA" id="ARBA00023054"/>
    </source>
</evidence>
<keyword evidence="5" id="KW-0328">Glycosyltransferase</keyword>
<feature type="transmembrane region" description="Helical" evidence="15">
    <location>
        <begin position="118"/>
        <end position="147"/>
    </location>
</feature>
<dbReference type="GO" id="GO:0016758">
    <property type="term" value="F:hexosyltransferase activity"/>
    <property type="evidence" value="ECO:0007669"/>
    <property type="project" value="InterPro"/>
</dbReference>
<evidence type="ECO:0000256" key="8">
    <source>
        <dbReference type="ARBA" id="ARBA00022824"/>
    </source>
</evidence>
<evidence type="ECO:0000259" key="16">
    <source>
        <dbReference type="PROSITE" id="PS50827"/>
    </source>
</evidence>
<dbReference type="PROSITE" id="PS51136">
    <property type="entry name" value="WAC"/>
    <property type="match status" value="1"/>
</dbReference>
<comment type="caution">
    <text evidence="18">The sequence shown here is derived from an EMBL/GenBank/DDBJ whole genome shotgun (WGS) entry which is preliminary data.</text>
</comment>
<dbReference type="GO" id="GO:0005789">
    <property type="term" value="C:endoplasmic reticulum membrane"/>
    <property type="evidence" value="ECO:0007669"/>
    <property type="project" value="UniProtKB-SubCell"/>
</dbReference>
<feature type="compositionally biased region" description="Polar residues" evidence="14">
    <location>
        <begin position="1327"/>
        <end position="1346"/>
    </location>
</feature>
<keyword evidence="10" id="KW-0175">Coiled coil</keyword>
<feature type="transmembrane region" description="Helical" evidence="15">
    <location>
        <begin position="168"/>
        <end position="187"/>
    </location>
</feature>
<evidence type="ECO:0000256" key="14">
    <source>
        <dbReference type="SAM" id="MobiDB-lite"/>
    </source>
</evidence>
<comment type="subcellular location">
    <subcellularLocation>
        <location evidence="2">Endoplasmic reticulum membrane</location>
        <topology evidence="2">Multi-pass membrane protein</topology>
    </subcellularLocation>
    <subcellularLocation>
        <location evidence="1 13">Nucleus</location>
    </subcellularLocation>
</comment>
<evidence type="ECO:0000256" key="7">
    <source>
        <dbReference type="ARBA" id="ARBA00022692"/>
    </source>
</evidence>
<keyword evidence="8" id="KW-0256">Endoplasmic reticulum</keyword>
<evidence type="ECO:0000259" key="17">
    <source>
        <dbReference type="PROSITE" id="PS51136"/>
    </source>
</evidence>
<keyword evidence="6" id="KW-0808">Transferase</keyword>
<protein>
    <submittedName>
        <fullName evidence="18">Uncharacterized protein</fullName>
    </submittedName>
</protein>
<dbReference type="GO" id="GO:0031509">
    <property type="term" value="P:subtelomeric heterochromatin formation"/>
    <property type="evidence" value="ECO:0007669"/>
    <property type="project" value="TreeGrafter"/>
</dbReference>
<dbReference type="Pfam" id="PF02791">
    <property type="entry name" value="DDT"/>
    <property type="match status" value="1"/>
</dbReference>
<dbReference type="Pfam" id="PF15612">
    <property type="entry name" value="WHIM1"/>
    <property type="match status" value="1"/>
</dbReference>
<feature type="transmembrane region" description="Helical" evidence="15">
    <location>
        <begin position="94"/>
        <end position="112"/>
    </location>
</feature>
<evidence type="ECO:0000256" key="1">
    <source>
        <dbReference type="ARBA" id="ARBA00004123"/>
    </source>
</evidence>
<dbReference type="EMBL" id="JACCJB010000008">
    <property type="protein sequence ID" value="KAF6224917.1"/>
    <property type="molecule type" value="Genomic_DNA"/>
</dbReference>
<keyword evidence="12 13" id="KW-0539">Nucleus</keyword>
<evidence type="ECO:0000313" key="19">
    <source>
        <dbReference type="Proteomes" id="UP000593566"/>
    </source>
</evidence>
<evidence type="ECO:0000256" key="13">
    <source>
        <dbReference type="PROSITE-ProRule" id="PRU00475"/>
    </source>
</evidence>
<reference evidence="18 19" key="1">
    <citation type="journal article" date="2020" name="Genomics">
        <title>Complete, high-quality genomes from long-read metagenomic sequencing of two wolf lichen thalli reveals enigmatic genome architecture.</title>
        <authorList>
            <person name="McKenzie S.K."/>
            <person name="Walston R.F."/>
            <person name="Allen J.L."/>
        </authorList>
    </citation>
    <scope>NUCLEOTIDE SEQUENCE [LARGE SCALE GENOMIC DNA]</scope>
    <source>
        <strain evidence="18">WasteWater1</strain>
    </source>
</reference>
<accession>A0A8H6FDX4</accession>
<evidence type="ECO:0000256" key="2">
    <source>
        <dbReference type="ARBA" id="ARBA00004477"/>
    </source>
</evidence>
<dbReference type="GO" id="GO:0000781">
    <property type="term" value="C:chromosome, telomeric region"/>
    <property type="evidence" value="ECO:0007669"/>
    <property type="project" value="GOC"/>
</dbReference>
<dbReference type="UniPathway" id="UPA00378"/>
<evidence type="ECO:0000256" key="9">
    <source>
        <dbReference type="ARBA" id="ARBA00022989"/>
    </source>
</evidence>
<feature type="transmembrane region" description="Helical" evidence="15">
    <location>
        <begin position="262"/>
        <end position="280"/>
    </location>
</feature>
<keyword evidence="7 15" id="KW-0812">Transmembrane</keyword>
<dbReference type="Proteomes" id="UP000593566">
    <property type="component" value="Unassembled WGS sequence"/>
</dbReference>
<comment type="similarity">
    <text evidence="4">Belongs to the ALG6/ALG8 glucosyltransferase family.</text>
</comment>
<feature type="region of interest" description="Disordered" evidence="14">
    <location>
        <begin position="789"/>
        <end position="847"/>
    </location>
</feature>
<evidence type="ECO:0000313" key="18">
    <source>
        <dbReference type="EMBL" id="KAF6224917.1"/>
    </source>
</evidence>
<evidence type="ECO:0000256" key="12">
    <source>
        <dbReference type="ARBA" id="ARBA00023242"/>
    </source>
</evidence>
<comment type="pathway">
    <text evidence="3">Protein modification; protein glycosylation.</text>
</comment>
<name>A0A8H6FDX4_9LECA</name>
<keyword evidence="19" id="KW-1185">Reference proteome</keyword>
<evidence type="ECO:0000256" key="4">
    <source>
        <dbReference type="ARBA" id="ARBA00008715"/>
    </source>
</evidence>
<feature type="region of interest" description="Disordered" evidence="14">
    <location>
        <begin position="1320"/>
        <end position="1346"/>
    </location>
</feature>
<dbReference type="InterPro" id="IPR013136">
    <property type="entry name" value="WSTF_Acf1_Cbp146"/>
</dbReference>
<keyword evidence="9 15" id="KW-1133">Transmembrane helix</keyword>
<evidence type="ECO:0000256" key="6">
    <source>
        <dbReference type="ARBA" id="ARBA00022679"/>
    </source>
</evidence>